<evidence type="ECO:0000313" key="1">
    <source>
        <dbReference type="EMBL" id="CAE1306179.1"/>
    </source>
</evidence>
<dbReference type="EMBL" id="CAHIKZ030003999">
    <property type="protein sequence ID" value="CAE1306179.1"/>
    <property type="molecule type" value="Genomic_DNA"/>
</dbReference>
<gene>
    <name evidence="1" type="ORF">SPHA_58458</name>
</gene>
<protein>
    <submittedName>
        <fullName evidence="1">Uncharacterized protein</fullName>
    </submittedName>
</protein>
<accession>A0A812DLC7</accession>
<proteinExistence type="predicted"/>
<name>A0A812DLC7_ACAPH</name>
<evidence type="ECO:0000313" key="2">
    <source>
        <dbReference type="Proteomes" id="UP000597762"/>
    </source>
</evidence>
<sequence length="202" mass="23165">MMRSRNDADVADDDFYCAADDCILHLFRWRCFILGHLFHFLRRCNCSSSSRNWLCFAKLQKYCDRKLLPLLLFSVQRASPRLQSLASRSKFKPVWSTTSSISCCISSSSLADFVKSLRKVRDSILFQNKPVSSIFFVVATVILRFLSGKSLVQAPSLYLDDIRIQGYVLLLAVSYPYGQSSFHMDDNCITSRNDSLCQLIKR</sequence>
<organism evidence="1 2">
    <name type="scientific">Acanthosepion pharaonis</name>
    <name type="common">Pharaoh cuttlefish</name>
    <name type="synonym">Sepia pharaonis</name>
    <dbReference type="NCBI Taxonomy" id="158019"/>
    <lineage>
        <taxon>Eukaryota</taxon>
        <taxon>Metazoa</taxon>
        <taxon>Spiralia</taxon>
        <taxon>Lophotrochozoa</taxon>
        <taxon>Mollusca</taxon>
        <taxon>Cephalopoda</taxon>
        <taxon>Coleoidea</taxon>
        <taxon>Decapodiformes</taxon>
        <taxon>Sepiida</taxon>
        <taxon>Sepiina</taxon>
        <taxon>Sepiidae</taxon>
        <taxon>Acanthosepion</taxon>
    </lineage>
</organism>
<dbReference type="AlphaFoldDB" id="A0A812DLC7"/>
<keyword evidence="2" id="KW-1185">Reference proteome</keyword>
<comment type="caution">
    <text evidence="1">The sequence shown here is derived from an EMBL/GenBank/DDBJ whole genome shotgun (WGS) entry which is preliminary data.</text>
</comment>
<dbReference type="Proteomes" id="UP000597762">
    <property type="component" value="Unassembled WGS sequence"/>
</dbReference>
<reference evidence="1" key="1">
    <citation type="submission" date="2021-01" db="EMBL/GenBank/DDBJ databases">
        <authorList>
            <person name="Li R."/>
            <person name="Bekaert M."/>
        </authorList>
    </citation>
    <scope>NUCLEOTIDE SEQUENCE</scope>
    <source>
        <strain evidence="1">Farmed</strain>
    </source>
</reference>